<keyword evidence="2" id="KW-1133">Transmembrane helix</keyword>
<sequence>MLRLLLSVAALLFASAQQPLVFTDTSQLPVTGNYTFGYINNTVQNRCHRGVAKFQATTTGIVDSMTMGVYSRSQSETCGISFVLATFPGAVAVGNSLLTTFTDLVAATPGTDEYILFNTSASLWGVVAGQNYTITVLPFTWASGGPAGTTGQTHCLFDIPYGRPGLPYFFHGQYGPTAMPCGSTPWTADNAGDGLAMQLKLTGHAASVVVPSPSPSKTPTPTSTITPTPSVTGTPTPSPTPTGTPTNTETPTSTLAPGSTPSISPTSSRTPSRTPSISYTPTPTSSVTPSTTPSSTPSPTPTLRIGASPSVTPTETPGPTDSPSPRPVAGIATGPVVSPTAGSSAGSLIGAAVGGAVAVLAVIGLAIRLRVVSAELNPSYAKKKAPVQTGAETNGVFVSPMTMRVKRMKYETVTEPVTVVPV</sequence>
<dbReference type="EMBL" id="MN741000">
    <property type="protein sequence ID" value="QHU22200.1"/>
    <property type="molecule type" value="Genomic_DNA"/>
</dbReference>
<organism evidence="3">
    <name type="scientific">viral metagenome</name>
    <dbReference type="NCBI Taxonomy" id="1070528"/>
    <lineage>
        <taxon>unclassified sequences</taxon>
        <taxon>metagenomes</taxon>
        <taxon>organismal metagenomes</taxon>
    </lineage>
</organism>
<proteinExistence type="predicted"/>
<dbReference type="AlphaFoldDB" id="A0A6C0KZW2"/>
<evidence type="ECO:0000256" key="2">
    <source>
        <dbReference type="SAM" id="Phobius"/>
    </source>
</evidence>
<evidence type="ECO:0000256" key="1">
    <source>
        <dbReference type="SAM" id="MobiDB-lite"/>
    </source>
</evidence>
<feature type="transmembrane region" description="Helical" evidence="2">
    <location>
        <begin position="348"/>
        <end position="367"/>
    </location>
</feature>
<protein>
    <submittedName>
        <fullName evidence="3">Uncharacterized protein</fullName>
    </submittedName>
</protein>
<keyword evidence="2" id="KW-0472">Membrane</keyword>
<keyword evidence="2" id="KW-0812">Transmembrane</keyword>
<reference evidence="3" key="1">
    <citation type="journal article" date="2020" name="Nature">
        <title>Giant virus diversity and host interactions through global metagenomics.</title>
        <authorList>
            <person name="Schulz F."/>
            <person name="Roux S."/>
            <person name="Paez-Espino D."/>
            <person name="Jungbluth S."/>
            <person name="Walsh D.A."/>
            <person name="Denef V.J."/>
            <person name="McMahon K.D."/>
            <person name="Konstantinidis K.T."/>
            <person name="Eloe-Fadrosh E.A."/>
            <person name="Kyrpides N.C."/>
            <person name="Woyke T."/>
        </authorList>
    </citation>
    <scope>NUCLEOTIDE SEQUENCE</scope>
    <source>
        <strain evidence="3">GVMAG-S-3300013286-35</strain>
    </source>
</reference>
<name>A0A6C0KZW2_9ZZZZ</name>
<feature type="compositionally biased region" description="Polar residues" evidence="1">
    <location>
        <begin position="309"/>
        <end position="319"/>
    </location>
</feature>
<evidence type="ECO:0000313" key="3">
    <source>
        <dbReference type="EMBL" id="QHU22200.1"/>
    </source>
</evidence>
<accession>A0A6C0KZW2</accession>
<feature type="region of interest" description="Disordered" evidence="1">
    <location>
        <begin position="208"/>
        <end position="329"/>
    </location>
</feature>
<feature type="compositionally biased region" description="Low complexity" evidence="1">
    <location>
        <begin position="219"/>
        <end position="235"/>
    </location>
</feature>
<feature type="compositionally biased region" description="Low complexity" evidence="1">
    <location>
        <begin position="243"/>
        <end position="297"/>
    </location>
</feature>